<accession>A0A9P4VP19</accession>
<name>A0A9P4VP19_9PEZI</name>
<dbReference type="EMBL" id="MU006102">
    <property type="protein sequence ID" value="KAF2836835.1"/>
    <property type="molecule type" value="Genomic_DNA"/>
</dbReference>
<keyword evidence="2" id="KW-0732">Signal</keyword>
<feature type="signal peptide" evidence="2">
    <location>
        <begin position="1"/>
        <end position="20"/>
    </location>
</feature>
<reference evidence="3" key="1">
    <citation type="journal article" date="2020" name="Stud. Mycol.">
        <title>101 Dothideomycetes genomes: a test case for predicting lifestyles and emergence of pathogens.</title>
        <authorList>
            <person name="Haridas S."/>
            <person name="Albert R."/>
            <person name="Binder M."/>
            <person name="Bloem J."/>
            <person name="Labutti K."/>
            <person name="Salamov A."/>
            <person name="Andreopoulos B."/>
            <person name="Baker S."/>
            <person name="Barry K."/>
            <person name="Bills G."/>
            <person name="Bluhm B."/>
            <person name="Cannon C."/>
            <person name="Castanera R."/>
            <person name="Culley D."/>
            <person name="Daum C."/>
            <person name="Ezra D."/>
            <person name="Gonzalez J."/>
            <person name="Henrissat B."/>
            <person name="Kuo A."/>
            <person name="Liang C."/>
            <person name="Lipzen A."/>
            <person name="Lutzoni F."/>
            <person name="Magnuson J."/>
            <person name="Mondo S."/>
            <person name="Nolan M."/>
            <person name="Ohm R."/>
            <person name="Pangilinan J."/>
            <person name="Park H.-J."/>
            <person name="Ramirez L."/>
            <person name="Alfaro M."/>
            <person name="Sun H."/>
            <person name="Tritt A."/>
            <person name="Yoshinaga Y."/>
            <person name="Zwiers L.-H."/>
            <person name="Turgeon B."/>
            <person name="Goodwin S."/>
            <person name="Spatafora J."/>
            <person name="Crous P."/>
            <person name="Grigoriev I."/>
        </authorList>
    </citation>
    <scope>NUCLEOTIDE SEQUENCE</scope>
    <source>
        <strain evidence="3">CBS 101060</strain>
    </source>
</reference>
<proteinExistence type="predicted"/>
<evidence type="ECO:0000313" key="3">
    <source>
        <dbReference type="EMBL" id="KAF2836835.1"/>
    </source>
</evidence>
<evidence type="ECO:0000256" key="1">
    <source>
        <dbReference type="SAM" id="MobiDB-lite"/>
    </source>
</evidence>
<evidence type="ECO:0000313" key="4">
    <source>
        <dbReference type="Proteomes" id="UP000799429"/>
    </source>
</evidence>
<sequence length="244" mass="25911">MVNSLLLLASVAPFINLASAHSVKADIAYFANADCVSAIEVDAETRQEGHCHRAKHDFNAFQARFHKGNEPKHGQKCYIKVWSSSNCEGGVSFQGPELSKESGACQPTNLKVPGTGRGVSAVSFMVTCPKTLSTTFRTVVTEGTSVYPTTEVITSVSTQDFVAVRSFAPSDVDYSDIDMVARSATATKASMSVSAASAKPAGPTSAHGNMDDYTSSDDDTDSDDEQLPQWVVDILENENGGNGN</sequence>
<feature type="region of interest" description="Disordered" evidence="1">
    <location>
        <begin position="189"/>
        <end position="230"/>
    </location>
</feature>
<gene>
    <name evidence="3" type="ORF">M501DRAFT_987100</name>
</gene>
<organism evidence="3 4">
    <name type="scientific">Patellaria atrata CBS 101060</name>
    <dbReference type="NCBI Taxonomy" id="1346257"/>
    <lineage>
        <taxon>Eukaryota</taxon>
        <taxon>Fungi</taxon>
        <taxon>Dikarya</taxon>
        <taxon>Ascomycota</taxon>
        <taxon>Pezizomycotina</taxon>
        <taxon>Dothideomycetes</taxon>
        <taxon>Dothideomycetes incertae sedis</taxon>
        <taxon>Patellariales</taxon>
        <taxon>Patellariaceae</taxon>
        <taxon>Patellaria</taxon>
    </lineage>
</organism>
<protein>
    <submittedName>
        <fullName evidence="3">Uncharacterized protein</fullName>
    </submittedName>
</protein>
<keyword evidence="4" id="KW-1185">Reference proteome</keyword>
<feature type="compositionally biased region" description="Acidic residues" evidence="1">
    <location>
        <begin position="214"/>
        <end position="226"/>
    </location>
</feature>
<dbReference type="AlphaFoldDB" id="A0A9P4VP19"/>
<feature type="compositionally biased region" description="Low complexity" evidence="1">
    <location>
        <begin position="189"/>
        <end position="201"/>
    </location>
</feature>
<feature type="chain" id="PRO_5040352925" evidence="2">
    <location>
        <begin position="21"/>
        <end position="244"/>
    </location>
</feature>
<evidence type="ECO:0000256" key="2">
    <source>
        <dbReference type="SAM" id="SignalP"/>
    </source>
</evidence>
<dbReference type="Proteomes" id="UP000799429">
    <property type="component" value="Unassembled WGS sequence"/>
</dbReference>
<comment type="caution">
    <text evidence="3">The sequence shown here is derived from an EMBL/GenBank/DDBJ whole genome shotgun (WGS) entry which is preliminary data.</text>
</comment>